<feature type="compositionally biased region" description="Polar residues" evidence="1">
    <location>
        <begin position="127"/>
        <end position="138"/>
    </location>
</feature>
<proteinExistence type="predicted"/>
<sequence length="213" mass="22893">MTISEPVRTGIGTPSATSHGTTTEPRNSDNPLIPSPSAAGWPTTPTIRVVDQIGKYKPKTNPVHKGIRRQPSMQPRPHRKPQHINDPPTPQRPATGTPATQPSEPADQTGNRTTTSEPVHAGIGTHPTAQTVHANQVSIGKRSHLSASTDAETPLSVGRGLRDTRHGVPEVGQHMIRCPEPDLTMRPSDPNCMTCRPKPDCAVFRLITRNPAG</sequence>
<accession>A0A2N3QI47</accession>
<feature type="region of interest" description="Disordered" evidence="1">
    <location>
        <begin position="1"/>
        <end position="166"/>
    </location>
</feature>
<dbReference type="AlphaFoldDB" id="A0A2N3QI47"/>
<evidence type="ECO:0000256" key="1">
    <source>
        <dbReference type="SAM" id="MobiDB-lite"/>
    </source>
</evidence>
<evidence type="ECO:0000313" key="3">
    <source>
        <dbReference type="Proteomes" id="UP000233727"/>
    </source>
</evidence>
<dbReference type="EMBL" id="PCGY01000014">
    <property type="protein sequence ID" value="PKU91017.1"/>
    <property type="molecule type" value="Genomic_DNA"/>
</dbReference>
<dbReference type="Proteomes" id="UP000233727">
    <property type="component" value="Unassembled WGS sequence"/>
</dbReference>
<feature type="compositionally biased region" description="Polar residues" evidence="1">
    <location>
        <begin position="12"/>
        <end position="30"/>
    </location>
</feature>
<evidence type="ECO:0000313" key="2">
    <source>
        <dbReference type="EMBL" id="PKU91017.1"/>
    </source>
</evidence>
<organism evidence="2 3">
    <name type="scientific">Bifidobacterium thermophilum</name>
    <dbReference type="NCBI Taxonomy" id="33905"/>
    <lineage>
        <taxon>Bacteria</taxon>
        <taxon>Bacillati</taxon>
        <taxon>Actinomycetota</taxon>
        <taxon>Actinomycetes</taxon>
        <taxon>Bifidobacteriales</taxon>
        <taxon>Bifidobacteriaceae</taxon>
        <taxon>Bifidobacterium</taxon>
    </lineage>
</organism>
<feature type="compositionally biased region" description="Polar residues" evidence="1">
    <location>
        <begin position="92"/>
        <end position="117"/>
    </location>
</feature>
<name>A0A2N3QI47_9BIFI</name>
<comment type="caution">
    <text evidence="2">The sequence shown here is derived from an EMBL/GenBank/DDBJ whole genome shotgun (WGS) entry which is preliminary data.</text>
</comment>
<protein>
    <submittedName>
        <fullName evidence="2">Uncharacterized protein</fullName>
    </submittedName>
</protein>
<reference evidence="2 3" key="1">
    <citation type="submission" date="2017-10" db="EMBL/GenBank/DDBJ databases">
        <title>Bifidobacterium genomics.</title>
        <authorList>
            <person name="Lugli G.A."/>
            <person name="Milani C."/>
            <person name="Mancabelli L."/>
        </authorList>
    </citation>
    <scope>NUCLEOTIDE SEQUENCE [LARGE SCALE GENOMIC DNA]</scope>
    <source>
        <strain evidence="2 3">1542B</strain>
    </source>
</reference>
<gene>
    <name evidence="2" type="ORF">CQR47_1275</name>
</gene>